<keyword evidence="2" id="KW-1185">Reference proteome</keyword>
<gene>
    <name evidence="1" type="ORF">EPJ71_03870</name>
</gene>
<sequence length="862" mass="100213">MGYDKKIAEEELKNKVASDYFTTKNFDSTQIIGKIDFCIAKKINKKDKYLKTQNNFNDKEFEAEYYLWAEAKKGNKHDFIESFVQLILTIGKGRIYDKHLPPAFLGEFDAEQIAFLPYHKIMDVFSQNDFNWNVTPSNHNTKEFKQLYEMVKNTLEEESFIFKFGKDDKEIEDFIKNNFGKTGVENNLSKTQIDKNNFVNIYSKWLVSVKNSISVDWDMAKKNGIIDADFYLADLLSENNLTLIKKLFVILKTDHYELDRKIDDMGLITSKQSHFYDNQKAHKEFWKRYHRPPKKEYWDYIINRRDLLVPPDIRSRKGSFFTPQIWAEKSQGYLASVLGKRWQEEYHIWDLAAGTGNLLAGLTNINNIWASTIDQADVDIMLARLRSGTGMFRNHIFKFDFLNDDFSKLPKELKKVIDEKPEKLIIYINPPYAEAGDQKQATGTGKNKTKVATLGKVYEKYSVELNLGLSIREIFTQFFIRIYKEIPNCLLASFSTLKYVNSSGFINFREEFKAKFLKGFICPANTFDNVRGNFPIGFLIWDTSKKQKIKSISVDVFNEKIEFLGKKSFSSNISNKQKLTITQWITGYETNGEILGYTGNNGPDYQNNKFLKISSIQTKVAGGNLNNATKYKITATNLIQISIYLSVRLCIEATWINDRDQFLYPNDLWEEDLKFQSDCLAFTLFHGQNRISAEEGINHWIPFSEAEVGAKDSFESHFMKDFIDGKIKPKETKEPNNNGQLPIVSSHGNEHARGYNPLLLEANSFIPTKPIKFSKEAKDIFEAGRELWKYYHKHDLININASYYDIRKFFQGVDSKSGRMNNKSIDETYNKLIGNLRERMKILSKKIEPKIYEFGFLKNRDL</sequence>
<evidence type="ECO:0000313" key="1">
    <source>
        <dbReference type="EMBL" id="TXJ33377.1"/>
    </source>
</evidence>
<dbReference type="Proteomes" id="UP000322659">
    <property type="component" value="Unassembled WGS sequence"/>
</dbReference>
<dbReference type="EMBL" id="SAXZ01000009">
    <property type="protein sequence ID" value="TXJ33377.1"/>
    <property type="molecule type" value="Genomic_DNA"/>
</dbReference>
<comment type="caution">
    <text evidence="1">The sequence shown here is derived from an EMBL/GenBank/DDBJ whole genome shotgun (WGS) entry which is preliminary data.</text>
</comment>
<reference evidence="1 2" key="1">
    <citation type="journal article" date="1992" name="Lakartidningen">
        <title>[Penicillin V and not amoxicillin is the first choice preparation in acute otitis].</title>
        <authorList>
            <person name="Kamme C."/>
            <person name="Lundgren K."/>
            <person name="Prellner K."/>
        </authorList>
    </citation>
    <scope>NUCLEOTIDE SEQUENCE [LARGE SCALE GENOMIC DNA]</scope>
    <source>
        <strain evidence="1 2">PC5099IV</strain>
    </source>
</reference>
<dbReference type="InterPro" id="IPR029063">
    <property type="entry name" value="SAM-dependent_MTases_sf"/>
</dbReference>
<evidence type="ECO:0000313" key="2">
    <source>
        <dbReference type="Proteomes" id="UP000322659"/>
    </source>
</evidence>
<dbReference type="RefSeq" id="WP_147748389.1">
    <property type="nucleotide sequence ID" value="NZ_SAXZ01000009.1"/>
</dbReference>
<dbReference type="SUPFAM" id="SSF53335">
    <property type="entry name" value="S-adenosyl-L-methionine-dependent methyltransferases"/>
    <property type="match status" value="1"/>
</dbReference>
<accession>A0ABY3KBL4</accession>
<name>A0ABY3KBL4_9SPIR</name>
<organism evidence="1 2">
    <name type="scientific">Brachyspira aalborgi</name>
    <dbReference type="NCBI Taxonomy" id="29522"/>
    <lineage>
        <taxon>Bacteria</taxon>
        <taxon>Pseudomonadati</taxon>
        <taxon>Spirochaetota</taxon>
        <taxon>Spirochaetia</taxon>
        <taxon>Brachyspirales</taxon>
        <taxon>Brachyspiraceae</taxon>
        <taxon>Brachyspira</taxon>
    </lineage>
</organism>
<proteinExistence type="predicted"/>
<protein>
    <submittedName>
        <fullName evidence="1">Uncharacterized protein</fullName>
    </submittedName>
</protein>